<gene>
    <name evidence="1" type="ORF">LX78_01372</name>
</gene>
<accession>A0A316DPL9</accession>
<proteinExistence type="predicted"/>
<dbReference type="AlphaFoldDB" id="A0A316DPL9"/>
<evidence type="ECO:0000313" key="2">
    <source>
        <dbReference type="Proteomes" id="UP000245430"/>
    </source>
</evidence>
<organism evidence="1 2">
    <name type="scientific">Xanthomarina spongicola</name>
    <dbReference type="NCBI Taxonomy" id="570520"/>
    <lineage>
        <taxon>Bacteria</taxon>
        <taxon>Pseudomonadati</taxon>
        <taxon>Bacteroidota</taxon>
        <taxon>Flavobacteriia</taxon>
        <taxon>Flavobacteriales</taxon>
        <taxon>Flavobacteriaceae</taxon>
        <taxon>Xanthomarina</taxon>
    </lineage>
</organism>
<reference evidence="1 2" key="1">
    <citation type="submission" date="2018-05" db="EMBL/GenBank/DDBJ databases">
        <title>Genomic Encyclopedia of Archaeal and Bacterial Type Strains, Phase II (KMG-II): from individual species to whole genera.</title>
        <authorList>
            <person name="Goeker M."/>
        </authorList>
    </citation>
    <scope>NUCLEOTIDE SEQUENCE [LARGE SCALE GENOMIC DNA]</scope>
    <source>
        <strain evidence="1 2">DSM 22637</strain>
    </source>
</reference>
<keyword evidence="2" id="KW-1185">Reference proteome</keyword>
<comment type="caution">
    <text evidence="1">The sequence shown here is derived from an EMBL/GenBank/DDBJ whole genome shotgun (WGS) entry which is preliminary data.</text>
</comment>
<name>A0A316DPL9_9FLAO</name>
<dbReference type="Proteomes" id="UP000245430">
    <property type="component" value="Unassembled WGS sequence"/>
</dbReference>
<protein>
    <submittedName>
        <fullName evidence="1">Uncharacterized protein</fullName>
    </submittedName>
</protein>
<evidence type="ECO:0000313" key="1">
    <source>
        <dbReference type="EMBL" id="PWK20021.1"/>
    </source>
</evidence>
<sequence>MTLFLLFFDIWDNYFLMIKEEMFVFYFNVEDLKIACSNPLGVGNKNVTIYLLVY</sequence>
<dbReference type="EMBL" id="QGGP01000002">
    <property type="protein sequence ID" value="PWK20021.1"/>
    <property type="molecule type" value="Genomic_DNA"/>
</dbReference>